<gene>
    <name evidence="2" type="ORF">ATNIH1004_010398</name>
    <name evidence="3" type="ORF">EYZ11_009783</name>
</gene>
<feature type="compositionally biased region" description="Basic and acidic residues" evidence="1">
    <location>
        <begin position="367"/>
        <end position="380"/>
    </location>
</feature>
<feature type="compositionally biased region" description="Polar residues" evidence="1">
    <location>
        <begin position="1"/>
        <end position="16"/>
    </location>
</feature>
<dbReference type="EMBL" id="QUQM01000005">
    <property type="protein sequence ID" value="KAA8643629.1"/>
    <property type="molecule type" value="Genomic_DNA"/>
</dbReference>
<keyword evidence="4" id="KW-1185">Reference proteome</keyword>
<dbReference type="Proteomes" id="UP000308092">
    <property type="component" value="Unassembled WGS sequence"/>
</dbReference>
<dbReference type="OrthoDB" id="4414363at2759"/>
<evidence type="ECO:0000313" key="4">
    <source>
        <dbReference type="Proteomes" id="UP000308092"/>
    </source>
</evidence>
<dbReference type="Proteomes" id="UP000324241">
    <property type="component" value="Unassembled WGS sequence"/>
</dbReference>
<accession>A0A4S3J722</accession>
<feature type="compositionally biased region" description="Polar residues" evidence="1">
    <location>
        <begin position="392"/>
        <end position="408"/>
    </location>
</feature>
<feature type="compositionally biased region" description="Polar residues" evidence="1">
    <location>
        <begin position="32"/>
        <end position="43"/>
    </location>
</feature>
<sequence length="475" mass="53992">MSQPFSSFRHSTQWPTSRCPPGRDDTWPDPTPQSHETSPSKSNPLPLAASQLPDLTEGSPVVSRPYYGRGLKLNLTEQVRLVEICRDAMGHCNAKAYPKSFWIRISTALEEDTGRRYSWQSCRRRMETMIAKRTQFWEAFEDYAYRKDHRPCDIENEQVADKLDLWLEQEGIAPKNSLEKKNAAVLKRMQNLCPPNFQMIRETLTPNTHQYRMVPVGRTPEVPQSTKIQRVANWVRSLPSSEEMEDLPLHWGESQMEFHLRCCPLRNNIHPSPPSHSHSHSGSRSRLPRRDEIATSRQRSRSPHSDRPGRATNPITALDRVGQRFHAAAVAIHPPIGSRENPTAADDLSPTQSRLPDAQNANTNNKRPRDNDDTGNDRPVRRLRHTPRSHPSESQTPEQENGPELSQNQMSTVDKSVDLAFGNFWGGLAPLFGDRDLKQQLPATKSESVMRDMLRDIATAITKAVMKMREADGDS</sequence>
<dbReference type="GeneID" id="54333100"/>
<feature type="region of interest" description="Disordered" evidence="1">
    <location>
        <begin position="1"/>
        <end position="59"/>
    </location>
</feature>
<organism evidence="3 4">
    <name type="scientific">Aspergillus tanneri</name>
    <dbReference type="NCBI Taxonomy" id="1220188"/>
    <lineage>
        <taxon>Eukaryota</taxon>
        <taxon>Fungi</taxon>
        <taxon>Dikarya</taxon>
        <taxon>Ascomycota</taxon>
        <taxon>Pezizomycotina</taxon>
        <taxon>Eurotiomycetes</taxon>
        <taxon>Eurotiomycetidae</taxon>
        <taxon>Eurotiales</taxon>
        <taxon>Aspergillaceae</taxon>
        <taxon>Aspergillus</taxon>
        <taxon>Aspergillus subgen. Circumdati</taxon>
    </lineage>
</organism>
<protein>
    <submittedName>
        <fullName evidence="3">Uncharacterized protein</fullName>
    </submittedName>
</protein>
<proteinExistence type="predicted"/>
<dbReference type="VEuPathDB" id="FungiDB:EYZ11_009783"/>
<evidence type="ECO:0000256" key="1">
    <source>
        <dbReference type="SAM" id="MobiDB-lite"/>
    </source>
</evidence>
<name>A0A4S3J722_9EURO</name>
<feature type="compositionally biased region" description="Polar residues" evidence="1">
    <location>
        <begin position="349"/>
        <end position="365"/>
    </location>
</feature>
<dbReference type="EMBL" id="SOSA01000485">
    <property type="protein sequence ID" value="THC90759.1"/>
    <property type="molecule type" value="Genomic_DNA"/>
</dbReference>
<reference evidence="2 5" key="2">
    <citation type="submission" date="2019-08" db="EMBL/GenBank/DDBJ databases">
        <title>The genome sequence of a newly discovered highly antifungal drug resistant Aspergillus species, Aspergillus tanneri NIH 1004.</title>
        <authorList>
            <person name="Mounaud S."/>
            <person name="Singh I."/>
            <person name="Joardar V."/>
            <person name="Pakala S."/>
            <person name="Pakala S."/>
            <person name="Venepally P."/>
            <person name="Chung J.K."/>
            <person name="Losada L."/>
            <person name="Nierman W.C."/>
        </authorList>
    </citation>
    <scope>NUCLEOTIDE SEQUENCE [LARGE SCALE GENOMIC DNA]</scope>
    <source>
        <strain evidence="2 5">NIH1004</strain>
    </source>
</reference>
<evidence type="ECO:0000313" key="5">
    <source>
        <dbReference type="Proteomes" id="UP000324241"/>
    </source>
</evidence>
<feature type="region of interest" description="Disordered" evidence="1">
    <location>
        <begin position="269"/>
        <end position="314"/>
    </location>
</feature>
<reference evidence="3 4" key="1">
    <citation type="submission" date="2019-03" db="EMBL/GenBank/DDBJ databases">
        <title>The genome sequence of a newly discovered highly antifungal drug resistant Aspergillus species, Aspergillus tanneri NIH 1004.</title>
        <authorList>
            <person name="Mounaud S."/>
            <person name="Singh I."/>
            <person name="Joardar V."/>
            <person name="Pakala S."/>
            <person name="Pakala S."/>
            <person name="Venepally P."/>
            <person name="Hoover J."/>
            <person name="Nierman W."/>
            <person name="Chung J."/>
            <person name="Losada L."/>
        </authorList>
    </citation>
    <scope>NUCLEOTIDE SEQUENCE [LARGE SCALE GENOMIC DNA]</scope>
    <source>
        <strain evidence="3 4">NIH1004</strain>
    </source>
</reference>
<feature type="compositionally biased region" description="Basic residues" evidence="1">
    <location>
        <begin position="277"/>
        <end position="287"/>
    </location>
</feature>
<comment type="caution">
    <text evidence="3">The sequence shown here is derived from an EMBL/GenBank/DDBJ whole genome shotgun (WGS) entry which is preliminary data.</text>
</comment>
<dbReference type="RefSeq" id="XP_033422991.1">
    <property type="nucleotide sequence ID" value="XM_033574973.1"/>
</dbReference>
<feature type="region of interest" description="Disordered" evidence="1">
    <location>
        <begin position="332"/>
        <end position="408"/>
    </location>
</feature>
<evidence type="ECO:0000313" key="2">
    <source>
        <dbReference type="EMBL" id="KAA8643629.1"/>
    </source>
</evidence>
<dbReference type="AlphaFoldDB" id="A0A4S3J722"/>
<evidence type="ECO:0000313" key="3">
    <source>
        <dbReference type="EMBL" id="THC90759.1"/>
    </source>
</evidence>